<dbReference type="Proteomes" id="UP000250321">
    <property type="component" value="Unassembled WGS sequence"/>
</dbReference>
<evidence type="ECO:0000256" key="1">
    <source>
        <dbReference type="SAM" id="MobiDB-lite"/>
    </source>
</evidence>
<accession>A0A314Z8G1</accession>
<reference evidence="2 3" key="1">
    <citation type="submission" date="2018-02" db="EMBL/GenBank/DDBJ databases">
        <title>Draft genome of wild Prunus yedoensis var. nudiflora.</title>
        <authorList>
            <person name="Baek S."/>
            <person name="Kim J.-H."/>
            <person name="Choi K."/>
            <person name="Kim G.-B."/>
            <person name="Cho A."/>
            <person name="Jang H."/>
            <person name="Shin C.-H."/>
            <person name="Yu H.-J."/>
            <person name="Mun J.-H."/>
        </authorList>
    </citation>
    <scope>NUCLEOTIDE SEQUENCE [LARGE SCALE GENOMIC DNA]</scope>
    <source>
        <strain evidence="3">cv. Jeju island</strain>
        <tissue evidence="2">Leaf</tissue>
    </source>
</reference>
<sequence length="88" mass="9314">MAPPSQDSLMGPPALRRPNPFPDIFDLTLKTTYEPGPSMGRGQSGQSSSHPTSNPCITFFFKASRYMLITPGKRPLPSTGTSGGSSGI</sequence>
<keyword evidence="3" id="KW-1185">Reference proteome</keyword>
<feature type="region of interest" description="Disordered" evidence="1">
    <location>
        <begin position="1"/>
        <end position="54"/>
    </location>
</feature>
<dbReference type="EMBL" id="PJQY01000132">
    <property type="protein sequence ID" value="PQQ17902.1"/>
    <property type="molecule type" value="Genomic_DNA"/>
</dbReference>
<proteinExistence type="predicted"/>
<evidence type="ECO:0000313" key="3">
    <source>
        <dbReference type="Proteomes" id="UP000250321"/>
    </source>
</evidence>
<name>A0A314Z8G1_PRUYE</name>
<organism evidence="2 3">
    <name type="scientific">Prunus yedoensis var. nudiflora</name>
    <dbReference type="NCBI Taxonomy" id="2094558"/>
    <lineage>
        <taxon>Eukaryota</taxon>
        <taxon>Viridiplantae</taxon>
        <taxon>Streptophyta</taxon>
        <taxon>Embryophyta</taxon>
        <taxon>Tracheophyta</taxon>
        <taxon>Spermatophyta</taxon>
        <taxon>Magnoliopsida</taxon>
        <taxon>eudicotyledons</taxon>
        <taxon>Gunneridae</taxon>
        <taxon>Pentapetalae</taxon>
        <taxon>rosids</taxon>
        <taxon>fabids</taxon>
        <taxon>Rosales</taxon>
        <taxon>Rosaceae</taxon>
        <taxon>Amygdaloideae</taxon>
        <taxon>Amygdaleae</taxon>
        <taxon>Prunus</taxon>
    </lineage>
</organism>
<protein>
    <submittedName>
        <fullName evidence="2">Uncharacterized protein</fullName>
    </submittedName>
</protein>
<feature type="compositionally biased region" description="Low complexity" evidence="1">
    <location>
        <begin position="35"/>
        <end position="49"/>
    </location>
</feature>
<evidence type="ECO:0000313" key="2">
    <source>
        <dbReference type="EMBL" id="PQQ17902.1"/>
    </source>
</evidence>
<comment type="caution">
    <text evidence="2">The sequence shown here is derived from an EMBL/GenBank/DDBJ whole genome shotgun (WGS) entry which is preliminary data.</text>
</comment>
<dbReference type="AlphaFoldDB" id="A0A314Z8G1"/>
<gene>
    <name evidence="2" type="ORF">Pyn_31533</name>
</gene>